<dbReference type="Proteomes" id="UP000235598">
    <property type="component" value="Unassembled WGS sequence"/>
</dbReference>
<evidence type="ECO:0000313" key="9">
    <source>
        <dbReference type="Proteomes" id="UP000235598"/>
    </source>
</evidence>
<name>A0A2N6VMG5_9MICO</name>
<gene>
    <name evidence="8" type="ORF">CJ199_09050</name>
</gene>
<evidence type="ECO:0000256" key="4">
    <source>
        <dbReference type="ARBA" id="ARBA00022989"/>
    </source>
</evidence>
<dbReference type="GO" id="GO:0005886">
    <property type="term" value="C:plasma membrane"/>
    <property type="evidence" value="ECO:0007669"/>
    <property type="project" value="UniProtKB-SubCell"/>
</dbReference>
<protein>
    <submittedName>
        <fullName evidence="8">DUF3817 domain-containing protein</fullName>
    </submittedName>
</protein>
<feature type="transmembrane region" description="Helical" evidence="6">
    <location>
        <begin position="113"/>
        <end position="129"/>
    </location>
</feature>
<keyword evidence="5 6" id="KW-0472">Membrane</keyword>
<proteinExistence type="predicted"/>
<evidence type="ECO:0000256" key="6">
    <source>
        <dbReference type="SAM" id="Phobius"/>
    </source>
</evidence>
<organism evidence="8 9">
    <name type="scientific">Brevibacterium paucivorans</name>
    <dbReference type="NCBI Taxonomy" id="170994"/>
    <lineage>
        <taxon>Bacteria</taxon>
        <taxon>Bacillati</taxon>
        <taxon>Actinomycetota</taxon>
        <taxon>Actinomycetes</taxon>
        <taxon>Micrococcales</taxon>
        <taxon>Brevibacteriaceae</taxon>
        <taxon>Brevibacterium</taxon>
    </lineage>
</organism>
<accession>A0A2N6VMG5</accession>
<sequence length="151" mass="17224">MQDPQDQRPEFDENSHDPETVFTVSRYTSARNAERFYRVMALITGTMLMILTLEMIYKYIITPLMGGDPSTALLIGNFNLGAAIAISHGWCYVVYLVASWWLTSSMKWSLRRMLVLALAGVVPVMSFIWERKVHHEVEKRLDEAVVIAPAD</sequence>
<evidence type="ECO:0000256" key="1">
    <source>
        <dbReference type="ARBA" id="ARBA00004651"/>
    </source>
</evidence>
<dbReference type="PANTHER" id="PTHR40077:SF2">
    <property type="entry name" value="MEMBRANE PROTEIN"/>
    <property type="match status" value="1"/>
</dbReference>
<keyword evidence="4 6" id="KW-1133">Transmembrane helix</keyword>
<dbReference type="EMBL" id="PNHK01000003">
    <property type="protein sequence ID" value="PMD05218.1"/>
    <property type="molecule type" value="Genomic_DNA"/>
</dbReference>
<keyword evidence="3 6" id="KW-0812">Transmembrane</keyword>
<dbReference type="OrthoDB" id="9342687at2"/>
<feature type="domain" description="DUF3817" evidence="7">
    <location>
        <begin position="35"/>
        <end position="134"/>
    </location>
</feature>
<dbReference type="AlphaFoldDB" id="A0A2N6VMG5"/>
<feature type="transmembrane region" description="Helical" evidence="6">
    <location>
        <begin position="80"/>
        <end position="101"/>
    </location>
</feature>
<dbReference type="InterPro" id="IPR023845">
    <property type="entry name" value="DUF3817_TM"/>
</dbReference>
<keyword evidence="2" id="KW-1003">Cell membrane</keyword>
<dbReference type="PANTHER" id="PTHR40077">
    <property type="entry name" value="MEMBRANE PROTEIN-RELATED"/>
    <property type="match status" value="1"/>
</dbReference>
<evidence type="ECO:0000256" key="2">
    <source>
        <dbReference type="ARBA" id="ARBA00022475"/>
    </source>
</evidence>
<comment type="caution">
    <text evidence="8">The sequence shown here is derived from an EMBL/GenBank/DDBJ whole genome shotgun (WGS) entry which is preliminary data.</text>
</comment>
<dbReference type="Pfam" id="PF12823">
    <property type="entry name" value="DUF3817"/>
    <property type="match status" value="1"/>
</dbReference>
<dbReference type="NCBIfam" id="TIGR03954">
    <property type="entry name" value="integ_memb_HG"/>
    <property type="match status" value="1"/>
</dbReference>
<evidence type="ECO:0000259" key="7">
    <source>
        <dbReference type="Pfam" id="PF12823"/>
    </source>
</evidence>
<evidence type="ECO:0000313" key="8">
    <source>
        <dbReference type="EMBL" id="PMD05218.1"/>
    </source>
</evidence>
<comment type="subcellular location">
    <subcellularLocation>
        <location evidence="1">Cell membrane</location>
        <topology evidence="1">Multi-pass membrane protein</topology>
    </subcellularLocation>
</comment>
<evidence type="ECO:0000256" key="5">
    <source>
        <dbReference type="ARBA" id="ARBA00023136"/>
    </source>
</evidence>
<evidence type="ECO:0000256" key="3">
    <source>
        <dbReference type="ARBA" id="ARBA00022692"/>
    </source>
</evidence>
<feature type="transmembrane region" description="Helical" evidence="6">
    <location>
        <begin position="36"/>
        <end position="60"/>
    </location>
</feature>
<dbReference type="RefSeq" id="WP_102239159.1">
    <property type="nucleotide sequence ID" value="NZ_BAAAIM010000006.1"/>
</dbReference>
<reference evidence="8 9" key="1">
    <citation type="submission" date="2017-09" db="EMBL/GenBank/DDBJ databases">
        <title>Bacterial strain isolated from the female urinary microbiota.</title>
        <authorList>
            <person name="Thomas-White K."/>
            <person name="Kumar N."/>
            <person name="Forster S."/>
            <person name="Putonti C."/>
            <person name="Lawley T."/>
            <person name="Wolfe A.J."/>
        </authorList>
    </citation>
    <scope>NUCLEOTIDE SEQUENCE [LARGE SCALE GENOMIC DNA]</scope>
    <source>
        <strain evidence="8 9">UMB1301</strain>
    </source>
</reference>